<dbReference type="InterPro" id="IPR016032">
    <property type="entry name" value="Sig_transdc_resp-reg_C-effctor"/>
</dbReference>
<evidence type="ECO:0000256" key="4">
    <source>
        <dbReference type="ARBA" id="ARBA00023163"/>
    </source>
</evidence>
<evidence type="ECO:0000256" key="2">
    <source>
        <dbReference type="ARBA" id="ARBA00023015"/>
    </source>
</evidence>
<comment type="caution">
    <text evidence="7">The sequence shown here is derived from an EMBL/GenBank/DDBJ whole genome shotgun (WGS) entry which is preliminary data.</text>
</comment>
<dbReference type="GO" id="GO:0000160">
    <property type="term" value="P:phosphorelay signal transduction system"/>
    <property type="evidence" value="ECO:0007669"/>
    <property type="project" value="InterPro"/>
</dbReference>
<keyword evidence="3 5" id="KW-0238">DNA-binding</keyword>
<sequence length="246" mass="26905">MDGEVRLLGPLEVRGPQEPVRWTGPRRRAVFALLALGSGRLVSRSSLIDALWGHRAPPTATATVQGHVAQVRKALSAAGLGGMVVTRDPGYLLDLRRVRVDVHEFDASARLGREALDRGDGHRAVDRLTAALGLWRGDPLADCPVTGWADAEVGRLREALTLVEENLAAALCLVGRHVEAIGELERLVARYPWRERLWELLVEAQHGAGRSVDALRTYRRVRAVLVEEFGLEPGPGLRRVEALVLA</sequence>
<keyword evidence="8" id="KW-1185">Reference proteome</keyword>
<dbReference type="CDD" id="cd15831">
    <property type="entry name" value="BTAD"/>
    <property type="match status" value="1"/>
</dbReference>
<feature type="domain" description="OmpR/PhoB-type" evidence="6">
    <location>
        <begin position="1"/>
        <end position="95"/>
    </location>
</feature>
<dbReference type="SMART" id="SM01043">
    <property type="entry name" value="BTAD"/>
    <property type="match status" value="1"/>
</dbReference>
<dbReference type="InterPro" id="IPR011990">
    <property type="entry name" value="TPR-like_helical_dom_sf"/>
</dbReference>
<keyword evidence="2" id="KW-0805">Transcription regulation</keyword>
<dbReference type="Pfam" id="PF00486">
    <property type="entry name" value="Trans_reg_C"/>
    <property type="match status" value="1"/>
</dbReference>
<evidence type="ECO:0000313" key="8">
    <source>
        <dbReference type="Proteomes" id="UP001141259"/>
    </source>
</evidence>
<comment type="similarity">
    <text evidence="1">Belongs to the AfsR/DnrI/RedD regulatory family.</text>
</comment>
<dbReference type="PANTHER" id="PTHR35807">
    <property type="entry name" value="TRANSCRIPTIONAL REGULATOR REDD-RELATED"/>
    <property type="match status" value="1"/>
</dbReference>
<dbReference type="Gene3D" id="1.10.10.10">
    <property type="entry name" value="Winged helix-like DNA-binding domain superfamily/Winged helix DNA-binding domain"/>
    <property type="match status" value="1"/>
</dbReference>
<dbReference type="GO" id="GO:0006355">
    <property type="term" value="P:regulation of DNA-templated transcription"/>
    <property type="evidence" value="ECO:0007669"/>
    <property type="project" value="InterPro"/>
</dbReference>
<gene>
    <name evidence="7" type="ORF">NZH93_00840</name>
</gene>
<proteinExistence type="inferred from homology"/>
<keyword evidence="4" id="KW-0804">Transcription</keyword>
<reference evidence="7" key="1">
    <citation type="submission" date="2022-08" db="EMBL/GenBank/DDBJ databases">
        <authorList>
            <person name="Tistechok S."/>
            <person name="Samborskyy M."/>
            <person name="Roman I."/>
        </authorList>
    </citation>
    <scope>NUCLEOTIDE SEQUENCE</scope>
    <source>
        <strain evidence="7">DSM 103496</strain>
    </source>
</reference>
<evidence type="ECO:0000256" key="1">
    <source>
        <dbReference type="ARBA" id="ARBA00005820"/>
    </source>
</evidence>
<dbReference type="InterPro" id="IPR036388">
    <property type="entry name" value="WH-like_DNA-bd_sf"/>
</dbReference>
<dbReference type="GO" id="GO:0003677">
    <property type="term" value="F:DNA binding"/>
    <property type="evidence" value="ECO:0007669"/>
    <property type="project" value="UniProtKB-UniRule"/>
</dbReference>
<dbReference type="AlphaFoldDB" id="A0A9X2VF85"/>
<feature type="DNA-binding region" description="OmpR/PhoB-type" evidence="5">
    <location>
        <begin position="1"/>
        <end position="95"/>
    </location>
</feature>
<accession>A0A9X2VF85</accession>
<dbReference type="InterPro" id="IPR001867">
    <property type="entry name" value="OmpR/PhoB-type_DNA-bd"/>
</dbReference>
<dbReference type="PANTHER" id="PTHR35807:SF1">
    <property type="entry name" value="TRANSCRIPTIONAL REGULATOR REDD"/>
    <property type="match status" value="1"/>
</dbReference>
<dbReference type="Gene3D" id="1.25.40.10">
    <property type="entry name" value="Tetratricopeptide repeat domain"/>
    <property type="match status" value="1"/>
</dbReference>
<evidence type="ECO:0000313" key="7">
    <source>
        <dbReference type="EMBL" id="MCS7475384.1"/>
    </source>
</evidence>
<name>A0A9X2VF85_9PSEU</name>
<evidence type="ECO:0000256" key="5">
    <source>
        <dbReference type="PROSITE-ProRule" id="PRU01091"/>
    </source>
</evidence>
<dbReference type="InterPro" id="IPR051677">
    <property type="entry name" value="AfsR-DnrI-RedD_regulator"/>
</dbReference>
<dbReference type="EMBL" id="JANYMP010000001">
    <property type="protein sequence ID" value="MCS7475384.1"/>
    <property type="molecule type" value="Genomic_DNA"/>
</dbReference>
<dbReference type="Proteomes" id="UP001141259">
    <property type="component" value="Unassembled WGS sequence"/>
</dbReference>
<dbReference type="SMART" id="SM00862">
    <property type="entry name" value="Trans_reg_C"/>
    <property type="match status" value="1"/>
</dbReference>
<dbReference type="PROSITE" id="PS51755">
    <property type="entry name" value="OMPR_PHOB"/>
    <property type="match status" value="1"/>
</dbReference>
<evidence type="ECO:0000256" key="3">
    <source>
        <dbReference type="ARBA" id="ARBA00023125"/>
    </source>
</evidence>
<organism evidence="7 8">
    <name type="scientific">Umezawaea endophytica</name>
    <dbReference type="NCBI Taxonomy" id="1654476"/>
    <lineage>
        <taxon>Bacteria</taxon>
        <taxon>Bacillati</taxon>
        <taxon>Actinomycetota</taxon>
        <taxon>Actinomycetes</taxon>
        <taxon>Pseudonocardiales</taxon>
        <taxon>Pseudonocardiaceae</taxon>
        <taxon>Umezawaea</taxon>
    </lineage>
</organism>
<dbReference type="Pfam" id="PF03704">
    <property type="entry name" value="BTAD"/>
    <property type="match status" value="1"/>
</dbReference>
<evidence type="ECO:0000259" key="6">
    <source>
        <dbReference type="PROSITE" id="PS51755"/>
    </source>
</evidence>
<dbReference type="InterPro" id="IPR005158">
    <property type="entry name" value="BTAD"/>
</dbReference>
<protein>
    <submittedName>
        <fullName evidence="7">AfsR/SARP family transcriptional regulator</fullName>
    </submittedName>
</protein>
<dbReference type="SUPFAM" id="SSF46894">
    <property type="entry name" value="C-terminal effector domain of the bipartite response regulators"/>
    <property type="match status" value="1"/>
</dbReference>
<dbReference type="RefSeq" id="WP_259620904.1">
    <property type="nucleotide sequence ID" value="NZ_JANYMP010000001.1"/>
</dbReference>
<dbReference type="SUPFAM" id="SSF48452">
    <property type="entry name" value="TPR-like"/>
    <property type="match status" value="1"/>
</dbReference>